<keyword evidence="1 3" id="KW-0175">Coiled coil</keyword>
<evidence type="ECO:0000256" key="4">
    <source>
        <dbReference type="SAM" id="MobiDB-lite"/>
    </source>
</evidence>
<dbReference type="PROSITE" id="PS51774">
    <property type="entry name" value="NAB"/>
    <property type="match status" value="1"/>
</dbReference>
<evidence type="ECO:0000259" key="5">
    <source>
        <dbReference type="PROSITE" id="PS51774"/>
    </source>
</evidence>
<feature type="coiled-coil region" evidence="3">
    <location>
        <begin position="354"/>
        <end position="423"/>
    </location>
</feature>
<feature type="compositionally biased region" description="Low complexity" evidence="4">
    <location>
        <begin position="167"/>
        <end position="179"/>
    </location>
</feature>
<evidence type="ECO:0000313" key="7">
    <source>
        <dbReference type="Proteomes" id="UP000001514"/>
    </source>
</evidence>
<feature type="region of interest" description="Disordered" evidence="4">
    <location>
        <begin position="194"/>
        <end position="217"/>
    </location>
</feature>
<dbReference type="Proteomes" id="UP000001514">
    <property type="component" value="Unassembled WGS sequence"/>
</dbReference>
<dbReference type="InterPro" id="IPR011684">
    <property type="entry name" value="NAB"/>
</dbReference>
<dbReference type="InParanoid" id="D8RVX2"/>
<dbReference type="AlphaFoldDB" id="D8RVX2"/>
<name>D8RVX2_SELML</name>
<evidence type="ECO:0000313" key="6">
    <source>
        <dbReference type="EMBL" id="EFJ23850.1"/>
    </source>
</evidence>
<proteinExistence type="inferred from homology"/>
<dbReference type="KEGG" id="smo:SELMODRAFT_415372"/>
<comment type="similarity">
    <text evidence="2">Belongs to the NET family.</text>
</comment>
<dbReference type="EMBL" id="GL377591">
    <property type="protein sequence ID" value="EFJ23850.1"/>
    <property type="molecule type" value="Genomic_DNA"/>
</dbReference>
<gene>
    <name evidence="6" type="ORF">SELMODRAFT_415372</name>
</gene>
<dbReference type="HOGENOM" id="CLU_411288_0_0_1"/>
<dbReference type="Gramene" id="EFJ23850">
    <property type="protein sequence ID" value="EFJ23850"/>
    <property type="gene ID" value="SELMODRAFT_415372"/>
</dbReference>
<feature type="region of interest" description="Disordered" evidence="4">
    <location>
        <begin position="103"/>
        <end position="179"/>
    </location>
</feature>
<keyword evidence="7" id="KW-1185">Reference proteome</keyword>
<dbReference type="PANTHER" id="PTHR32258">
    <property type="entry name" value="PROTEIN NETWORKED 4A"/>
    <property type="match status" value="1"/>
</dbReference>
<reference evidence="6 7" key="1">
    <citation type="journal article" date="2011" name="Science">
        <title>The Selaginella genome identifies genetic changes associated with the evolution of vascular plants.</title>
        <authorList>
            <person name="Banks J.A."/>
            <person name="Nishiyama T."/>
            <person name="Hasebe M."/>
            <person name="Bowman J.L."/>
            <person name="Gribskov M."/>
            <person name="dePamphilis C."/>
            <person name="Albert V.A."/>
            <person name="Aono N."/>
            <person name="Aoyama T."/>
            <person name="Ambrose B.A."/>
            <person name="Ashton N.W."/>
            <person name="Axtell M.J."/>
            <person name="Barker E."/>
            <person name="Barker M.S."/>
            <person name="Bennetzen J.L."/>
            <person name="Bonawitz N.D."/>
            <person name="Chapple C."/>
            <person name="Cheng C."/>
            <person name="Correa L.G."/>
            <person name="Dacre M."/>
            <person name="DeBarry J."/>
            <person name="Dreyer I."/>
            <person name="Elias M."/>
            <person name="Engstrom E.M."/>
            <person name="Estelle M."/>
            <person name="Feng L."/>
            <person name="Finet C."/>
            <person name="Floyd S.K."/>
            <person name="Frommer W.B."/>
            <person name="Fujita T."/>
            <person name="Gramzow L."/>
            <person name="Gutensohn M."/>
            <person name="Harholt J."/>
            <person name="Hattori M."/>
            <person name="Heyl A."/>
            <person name="Hirai T."/>
            <person name="Hiwatashi Y."/>
            <person name="Ishikawa M."/>
            <person name="Iwata M."/>
            <person name="Karol K.G."/>
            <person name="Koehler B."/>
            <person name="Kolukisaoglu U."/>
            <person name="Kubo M."/>
            <person name="Kurata T."/>
            <person name="Lalonde S."/>
            <person name="Li K."/>
            <person name="Li Y."/>
            <person name="Litt A."/>
            <person name="Lyons E."/>
            <person name="Manning G."/>
            <person name="Maruyama T."/>
            <person name="Michael T.P."/>
            <person name="Mikami K."/>
            <person name="Miyazaki S."/>
            <person name="Morinaga S."/>
            <person name="Murata T."/>
            <person name="Mueller-Roeber B."/>
            <person name="Nelson D.R."/>
            <person name="Obara M."/>
            <person name="Oguri Y."/>
            <person name="Olmstead R.G."/>
            <person name="Onodera N."/>
            <person name="Petersen B.L."/>
            <person name="Pils B."/>
            <person name="Prigge M."/>
            <person name="Rensing S.A."/>
            <person name="Riano-Pachon D.M."/>
            <person name="Roberts A.W."/>
            <person name="Sato Y."/>
            <person name="Scheller H.V."/>
            <person name="Schulz B."/>
            <person name="Schulz C."/>
            <person name="Shakirov E.V."/>
            <person name="Shibagaki N."/>
            <person name="Shinohara N."/>
            <person name="Shippen D.E."/>
            <person name="Soerensen I."/>
            <person name="Sotooka R."/>
            <person name="Sugimoto N."/>
            <person name="Sugita M."/>
            <person name="Sumikawa N."/>
            <person name="Tanurdzic M."/>
            <person name="Theissen G."/>
            <person name="Ulvskov P."/>
            <person name="Wakazuki S."/>
            <person name="Weng J.K."/>
            <person name="Willats W.W."/>
            <person name="Wipf D."/>
            <person name="Wolf P.G."/>
            <person name="Yang L."/>
            <person name="Zimmer A.D."/>
            <person name="Zhu Q."/>
            <person name="Mitros T."/>
            <person name="Hellsten U."/>
            <person name="Loque D."/>
            <person name="Otillar R."/>
            <person name="Salamov A."/>
            <person name="Schmutz J."/>
            <person name="Shapiro H."/>
            <person name="Lindquist E."/>
            <person name="Lucas S."/>
            <person name="Rokhsar D."/>
            <person name="Grigoriev I.V."/>
        </authorList>
    </citation>
    <scope>NUCLEOTIDE SEQUENCE [LARGE SCALE GENOMIC DNA]</scope>
</reference>
<dbReference type="Pfam" id="PF07765">
    <property type="entry name" value="KIP1"/>
    <property type="match status" value="1"/>
</dbReference>
<feature type="compositionally biased region" description="Polar residues" evidence="4">
    <location>
        <begin position="125"/>
        <end position="138"/>
    </location>
</feature>
<protein>
    <recommendedName>
        <fullName evidence="5">NAB domain-containing protein</fullName>
    </recommendedName>
</protein>
<evidence type="ECO:0000256" key="1">
    <source>
        <dbReference type="ARBA" id="ARBA00023054"/>
    </source>
</evidence>
<feature type="compositionally biased region" description="Basic and acidic residues" evidence="4">
    <location>
        <begin position="144"/>
        <end position="158"/>
    </location>
</feature>
<feature type="domain" description="NAB" evidence="5">
    <location>
        <begin position="9"/>
        <end position="89"/>
    </location>
</feature>
<evidence type="ECO:0000256" key="3">
    <source>
        <dbReference type="SAM" id="Coils"/>
    </source>
</evidence>
<dbReference type="eggNOG" id="ENOG502QQTB">
    <property type="taxonomic scope" value="Eukaryota"/>
</dbReference>
<dbReference type="InterPro" id="IPR051861">
    <property type="entry name" value="NET_actin-binding_domain"/>
</dbReference>
<dbReference type="PANTHER" id="PTHR32258:SF28">
    <property type="entry name" value="PROTEIN NETWORKED 3A-RELATED"/>
    <property type="match status" value="1"/>
</dbReference>
<sequence length="668" mass="76177">MKMDIGSSQSWWWESHNRPKHSKWLQENLGDVEANVQAMLVLIEGDADSFAQRAEMYYKKRPDLLKVVEQFYRGYRALAERYDQLTGSIRQIPSTIQSQYGLVSESPRSSPFAKQKKQGSDIIKETSSTLFTDSNSETGECDGNGDHFDISSVDEKSVEQSQDGEESSSSSSCSDGEADGASLAIQKLQEALERSQAENKRLSEKAREKLQQHRETEKRLHGFREDFLRVQKENNTLKAELEKLTKKLEGEVQELCAEKETLQHNLRELEEKYSSLDEKSSLTSSSMQKEIAFLQEENGKLQVLMEEQEEKQRELTAGLRFMKGTATSLLAKNKALIEQVFSLAENDEAKEHALVEQRNEASNLSDEIQRLKSLAEDREWTVSSLNSKVAEMNRQVSELEMENQRQRDAIADSAEEKREAIRQLCFSIDLLNNRNQWLEELAALDFSKRPSYRRYYLYGDAAKTIVLYLSERVSAERVISFLLLAHPGIGNTSGNLLIYGDWSLQIQRRKIRVPSGAWACLLQLVMSLEAVNDGAGTAEFAVLWLEVVLSRREIEGMRDLGTITREESKKQVRGHLEMQLAISGTPAYVYKATVEVETEKGCCHAVLHYMFKAFVESAKGKREAIRQLFFFMNLLDNLDQWLEELVLPAKPRSMKLDVRSARSPMSIT</sequence>
<organism evidence="7">
    <name type="scientific">Selaginella moellendorffii</name>
    <name type="common">Spikemoss</name>
    <dbReference type="NCBI Taxonomy" id="88036"/>
    <lineage>
        <taxon>Eukaryota</taxon>
        <taxon>Viridiplantae</taxon>
        <taxon>Streptophyta</taxon>
        <taxon>Embryophyta</taxon>
        <taxon>Tracheophyta</taxon>
        <taxon>Lycopodiopsida</taxon>
        <taxon>Selaginellales</taxon>
        <taxon>Selaginellaceae</taxon>
        <taxon>Selaginella</taxon>
    </lineage>
</organism>
<dbReference type="GO" id="GO:0003779">
    <property type="term" value="F:actin binding"/>
    <property type="evidence" value="ECO:0007669"/>
    <property type="project" value="InterPro"/>
</dbReference>
<accession>D8RVX2</accession>
<evidence type="ECO:0000256" key="2">
    <source>
        <dbReference type="ARBA" id="ARBA00038006"/>
    </source>
</evidence>
<dbReference type="OMA" id="QHEHERV"/>